<evidence type="ECO:0000313" key="1">
    <source>
        <dbReference type="EMBL" id="AGA91854.1"/>
    </source>
</evidence>
<name>L0H2N5_9GAMM</name>
<reference evidence="1 2" key="1">
    <citation type="submission" date="2011-09" db="EMBL/GenBank/DDBJ databases">
        <title>Complete sequence of chromosome of Thioflavicoccus mobilis 8321.</title>
        <authorList>
            <consortium name="US DOE Joint Genome Institute"/>
            <person name="Lucas S."/>
            <person name="Han J."/>
            <person name="Lapidus A."/>
            <person name="Cheng J.-F."/>
            <person name="Goodwin L."/>
            <person name="Pitluck S."/>
            <person name="Peters L."/>
            <person name="Ovchinnikova G."/>
            <person name="Lu M."/>
            <person name="Detter J.C."/>
            <person name="Han C."/>
            <person name="Tapia R."/>
            <person name="Land M."/>
            <person name="Hauser L."/>
            <person name="Kyrpides N."/>
            <person name="Ivanova N."/>
            <person name="Pagani I."/>
            <person name="Vogl K."/>
            <person name="Liu Z."/>
            <person name="Imhoff J."/>
            <person name="Thiel V."/>
            <person name="Frigaard N.-U."/>
            <person name="Bryant D."/>
            <person name="Woyke T."/>
        </authorList>
    </citation>
    <scope>NUCLEOTIDE SEQUENCE [LARGE SCALE GENOMIC DNA]</scope>
    <source>
        <strain evidence="1 2">8321</strain>
    </source>
</reference>
<dbReference type="eggNOG" id="COG3613">
    <property type="taxonomic scope" value="Bacteria"/>
</dbReference>
<keyword evidence="2" id="KW-1185">Reference proteome</keyword>
<dbReference type="RefSeq" id="WP_015281982.1">
    <property type="nucleotide sequence ID" value="NC_019940.1"/>
</dbReference>
<protein>
    <submittedName>
        <fullName evidence="1">Uncharacterized protein</fullName>
    </submittedName>
</protein>
<dbReference type="OrthoDB" id="5180013at2"/>
<accession>L0H2N5</accession>
<dbReference type="AlphaFoldDB" id="L0H2N5"/>
<dbReference type="KEGG" id="tmb:Thimo_3174"/>
<evidence type="ECO:0000313" key="2">
    <source>
        <dbReference type="Proteomes" id="UP000010816"/>
    </source>
</evidence>
<sequence length="385" mass="43088">MVATEEIERIEKARGRKRGAQRPFPAGSFNEAKELADAILLFGSGQPVRRLSLFDHIEKAPESGASRQWITNASKYGLIKGSYAADFLELTPEGAKAVDEEISKREQTKARVKLAIEDIPPFQKLFERFSGNKLPAKAALIDAAKEIAIPERYVEEAVDTFIVNLRDLGLLKTLSGAERIVTLDHLLDSIPIKSTPESRDASSIAHSRGSLVTLEHADFDKTCFYITPIGDEGSESRRHSDLFLGSIVEPALESFQLKVVRADAIDKPGVITRQIIDYLLRARLVIADLSFHNPNVFYELAIRHAARLPVVQVVRSADRIPFDLNQVRTIKIDTTDIYSLVPKIDTFRSEIANQVRRALEDPDSVDNPISTYYPNLKVDLEDQKR</sequence>
<dbReference type="STRING" id="765912.Thimo_3174"/>
<organism evidence="1 2">
    <name type="scientific">Thioflavicoccus mobilis 8321</name>
    <dbReference type="NCBI Taxonomy" id="765912"/>
    <lineage>
        <taxon>Bacteria</taxon>
        <taxon>Pseudomonadati</taxon>
        <taxon>Pseudomonadota</taxon>
        <taxon>Gammaproteobacteria</taxon>
        <taxon>Chromatiales</taxon>
        <taxon>Chromatiaceae</taxon>
        <taxon>Thioflavicoccus</taxon>
    </lineage>
</organism>
<dbReference type="Proteomes" id="UP000010816">
    <property type="component" value="Chromosome"/>
</dbReference>
<dbReference type="HOGENOM" id="CLU_723034_0_0_6"/>
<dbReference type="PATRIC" id="fig|765912.4.peg.3104"/>
<gene>
    <name evidence="1" type="ORF">Thimo_3174</name>
</gene>
<proteinExistence type="predicted"/>
<dbReference type="EMBL" id="CP003051">
    <property type="protein sequence ID" value="AGA91854.1"/>
    <property type="molecule type" value="Genomic_DNA"/>
</dbReference>